<proteinExistence type="predicted"/>
<evidence type="ECO:0000313" key="3">
    <source>
        <dbReference type="Proteomes" id="UP000337189"/>
    </source>
</evidence>
<accession>A0A5E4S7U4</accession>
<evidence type="ECO:0000313" key="2">
    <source>
        <dbReference type="EMBL" id="VVD71271.1"/>
    </source>
</evidence>
<dbReference type="Proteomes" id="UP000337189">
    <property type="component" value="Unassembled WGS sequence"/>
</dbReference>
<organism evidence="2 3">
    <name type="scientific">Pandoraea communis</name>
    <dbReference type="NCBI Taxonomy" id="2508297"/>
    <lineage>
        <taxon>Bacteria</taxon>
        <taxon>Pseudomonadati</taxon>
        <taxon>Pseudomonadota</taxon>
        <taxon>Betaproteobacteria</taxon>
        <taxon>Burkholderiales</taxon>
        <taxon>Burkholderiaceae</taxon>
        <taxon>Pandoraea</taxon>
    </lineage>
</organism>
<feature type="region of interest" description="Disordered" evidence="1">
    <location>
        <begin position="692"/>
        <end position="740"/>
    </location>
</feature>
<dbReference type="AlphaFoldDB" id="A0A5E4S7U4"/>
<reference evidence="2 3" key="1">
    <citation type="submission" date="2019-08" db="EMBL/GenBank/DDBJ databases">
        <authorList>
            <person name="Peeters C."/>
        </authorList>
    </citation>
    <scope>NUCLEOTIDE SEQUENCE [LARGE SCALE GENOMIC DNA]</scope>
    <source>
        <strain evidence="2 3">LMG 31110</strain>
    </source>
</reference>
<dbReference type="EMBL" id="CABPSJ010000001">
    <property type="protein sequence ID" value="VVD71271.1"/>
    <property type="molecule type" value="Genomic_DNA"/>
</dbReference>
<name>A0A5E4S7U4_9BURK</name>
<gene>
    <name evidence="2" type="ORF">PCO31110_00623</name>
</gene>
<protein>
    <submittedName>
        <fullName evidence="2">Uncharacterized protein</fullName>
    </submittedName>
</protein>
<evidence type="ECO:0000256" key="1">
    <source>
        <dbReference type="SAM" id="MobiDB-lite"/>
    </source>
</evidence>
<sequence>MSSVSNQRAILITPHYDLPPAARRTRHCASDRLEASRRRHSPSAREHFTTTFLGARCTRASAGLRETTSRCCDDAPQQPAAVWRAALAMMLITHLATPAASALPNRPIGGTPPDTEPPADGYLARHPSDHAPDGGVAIDPSVVVRRMEHSVFKSEYTFPEILRSVSSAREPFRRLGESVGDAIEILREHEMATSVRQGLTVSGEVVDIATGFIPEVQLARLPGELAGVVADGLDGKLPTSETISGLMQNGDPRAFGSHMPPHARRRVQHPMRSELPVEPVGPLNRGLHPIPRAHMAARRKLSPENEAEPSRDEVDAIDAIDAIDADHFFLASEQTDNAPPAPATPLHIEGEAEHLRGYEEVFTDEQLPSGERPRLLLIKGERYIGGDAGYYHAVRGRSDDHWLIDAPRRDKAQVPVTFDRASGQWQAHAPLRLCGGGCGQSKGLSTDSIDGRYSEIEAAVSHLHDEKMQLAILHGMEELAHMHLLRTNRPDTRGTGDNSIMTHRAALRKAMEHIDRYAPLVTQQRQAAEVTTGYYYWNHHAEAFCHENAEILFHQLLQNGVSEDRIRIINITPQRRSPHVLVLYSETHDLTTLLDLATPQPPVFNHRDGISGATFSGFIYMNRGTTILLDPWSTTKAIEFSRARDESDVMRTLDEAFADIGHQSGQPFTVSVTRPFGSRIFGARQRSISSLSTYGSPARLGNTFGGEGSAPSHPEPLPPPESESSDRADSVPNNDAAPPT</sequence>